<protein>
    <submittedName>
        <fullName evidence="1">Uncharacterized protein</fullName>
    </submittedName>
</protein>
<dbReference type="AlphaFoldDB" id="A0A1L8WP95"/>
<reference evidence="1 2" key="1">
    <citation type="submission" date="2014-12" db="EMBL/GenBank/DDBJ databases">
        <title>Draft genome sequences of 29 type strains of Enterococci.</title>
        <authorList>
            <person name="Zhong Z."/>
            <person name="Sun Z."/>
            <person name="Liu W."/>
            <person name="Zhang W."/>
            <person name="Zhang H."/>
        </authorList>
    </citation>
    <scope>NUCLEOTIDE SEQUENCE [LARGE SCALE GENOMIC DNA]</scope>
    <source>
        <strain evidence="1 2">DSM 15687</strain>
    </source>
</reference>
<dbReference type="EMBL" id="JXLB01000007">
    <property type="protein sequence ID" value="OJG82848.1"/>
    <property type="molecule type" value="Genomic_DNA"/>
</dbReference>
<dbReference type="Proteomes" id="UP000182152">
    <property type="component" value="Unassembled WGS sequence"/>
</dbReference>
<gene>
    <name evidence="1" type="ORF">RV14_GL002140</name>
</gene>
<name>A0A1L8WP95_9ENTE</name>
<evidence type="ECO:0000313" key="2">
    <source>
        <dbReference type="Proteomes" id="UP000182152"/>
    </source>
</evidence>
<accession>A0A1L8WP95</accession>
<keyword evidence="2" id="KW-1185">Reference proteome</keyword>
<organism evidence="1 2">
    <name type="scientific">Enterococcus ratti</name>
    <dbReference type="NCBI Taxonomy" id="150033"/>
    <lineage>
        <taxon>Bacteria</taxon>
        <taxon>Bacillati</taxon>
        <taxon>Bacillota</taxon>
        <taxon>Bacilli</taxon>
        <taxon>Lactobacillales</taxon>
        <taxon>Enterococcaceae</taxon>
        <taxon>Enterococcus</taxon>
    </lineage>
</organism>
<sequence>MENLQIYPLVNKDLLFNTKIYYACRLPCGYIVLVNNLVTPPKFSAVMSFDKGLHCPKA</sequence>
<proteinExistence type="predicted"/>
<evidence type="ECO:0000313" key="1">
    <source>
        <dbReference type="EMBL" id="OJG82848.1"/>
    </source>
</evidence>
<comment type="caution">
    <text evidence="1">The sequence shown here is derived from an EMBL/GenBank/DDBJ whole genome shotgun (WGS) entry which is preliminary data.</text>
</comment>